<dbReference type="Proteomes" id="UP001485043">
    <property type="component" value="Unassembled WGS sequence"/>
</dbReference>
<dbReference type="AlphaFoldDB" id="A0AAW1SPX8"/>
<protein>
    <submittedName>
        <fullName evidence="1">Uncharacterized protein</fullName>
    </submittedName>
</protein>
<accession>A0AAW1SPX8</accession>
<evidence type="ECO:0000313" key="1">
    <source>
        <dbReference type="EMBL" id="KAK9849949.1"/>
    </source>
</evidence>
<sequence>MQPSSPQTHLAIYKGVNGTDMSPRAASWSTNWQGKVDGAVRLDGSMSEYQELLKGMAILWCALVQLAQHAVSHPGWVIDWRFSRGHHAGLLDDSMCDITG</sequence>
<evidence type="ECO:0000313" key="2">
    <source>
        <dbReference type="Proteomes" id="UP001485043"/>
    </source>
</evidence>
<reference evidence="1 2" key="1">
    <citation type="journal article" date="2024" name="Nat. Commun.">
        <title>Phylogenomics reveals the evolutionary origins of lichenization in chlorophyte algae.</title>
        <authorList>
            <person name="Puginier C."/>
            <person name="Libourel C."/>
            <person name="Otte J."/>
            <person name="Skaloud P."/>
            <person name="Haon M."/>
            <person name="Grisel S."/>
            <person name="Petersen M."/>
            <person name="Berrin J.G."/>
            <person name="Delaux P.M."/>
            <person name="Dal Grande F."/>
            <person name="Keller J."/>
        </authorList>
    </citation>
    <scope>NUCLEOTIDE SEQUENCE [LARGE SCALE GENOMIC DNA]</scope>
    <source>
        <strain evidence="1 2">SAG 2523</strain>
    </source>
</reference>
<gene>
    <name evidence="1" type="ORF">WJX84_003975</name>
</gene>
<dbReference type="EMBL" id="JALJOV010001311">
    <property type="protein sequence ID" value="KAK9849949.1"/>
    <property type="molecule type" value="Genomic_DNA"/>
</dbReference>
<name>A0AAW1SPX8_9CHLO</name>
<comment type="caution">
    <text evidence="1">The sequence shown here is derived from an EMBL/GenBank/DDBJ whole genome shotgun (WGS) entry which is preliminary data.</text>
</comment>
<organism evidence="1 2">
    <name type="scientific">Apatococcus fuscideae</name>
    <dbReference type="NCBI Taxonomy" id="2026836"/>
    <lineage>
        <taxon>Eukaryota</taxon>
        <taxon>Viridiplantae</taxon>
        <taxon>Chlorophyta</taxon>
        <taxon>core chlorophytes</taxon>
        <taxon>Trebouxiophyceae</taxon>
        <taxon>Chlorellales</taxon>
        <taxon>Chlorellaceae</taxon>
        <taxon>Apatococcus</taxon>
    </lineage>
</organism>
<keyword evidence="2" id="KW-1185">Reference proteome</keyword>
<proteinExistence type="predicted"/>